<evidence type="ECO:0000256" key="1">
    <source>
        <dbReference type="ARBA" id="ARBA00004141"/>
    </source>
</evidence>
<feature type="transmembrane region" description="Helical" evidence="9">
    <location>
        <begin position="696"/>
        <end position="715"/>
    </location>
</feature>
<feature type="transmembrane region" description="Helical" evidence="9">
    <location>
        <begin position="404"/>
        <end position="430"/>
    </location>
</feature>
<keyword evidence="3" id="KW-0813">Transport</keyword>
<comment type="subcellular location">
    <subcellularLocation>
        <location evidence="1">Membrane</location>
        <topology evidence="1">Multi-pass membrane protein</topology>
    </subcellularLocation>
</comment>
<evidence type="ECO:0000256" key="9">
    <source>
        <dbReference type="SAM" id="Phobius"/>
    </source>
</evidence>
<dbReference type="GO" id="GO:0035673">
    <property type="term" value="F:oligopeptide transmembrane transporter activity"/>
    <property type="evidence" value="ECO:0007669"/>
    <property type="project" value="InterPro"/>
</dbReference>
<dbReference type="InterPro" id="IPR004648">
    <property type="entry name" value="Oligpept_transpt"/>
</dbReference>
<feature type="transmembrane region" description="Helical" evidence="9">
    <location>
        <begin position="487"/>
        <end position="507"/>
    </location>
</feature>
<evidence type="ECO:0000256" key="6">
    <source>
        <dbReference type="ARBA" id="ARBA00022927"/>
    </source>
</evidence>
<reference evidence="10 11" key="1">
    <citation type="journal article" date="2019" name="Nat. Ecol. Evol.">
        <title>Megaphylogeny resolves global patterns of mushroom evolution.</title>
        <authorList>
            <person name="Varga T."/>
            <person name="Krizsan K."/>
            <person name="Foldi C."/>
            <person name="Dima B."/>
            <person name="Sanchez-Garcia M."/>
            <person name="Sanchez-Ramirez S."/>
            <person name="Szollosi G.J."/>
            <person name="Szarkandi J.G."/>
            <person name="Papp V."/>
            <person name="Albert L."/>
            <person name="Andreopoulos W."/>
            <person name="Angelini C."/>
            <person name="Antonin V."/>
            <person name="Barry K.W."/>
            <person name="Bougher N.L."/>
            <person name="Buchanan P."/>
            <person name="Buyck B."/>
            <person name="Bense V."/>
            <person name="Catcheside P."/>
            <person name="Chovatia M."/>
            <person name="Cooper J."/>
            <person name="Damon W."/>
            <person name="Desjardin D."/>
            <person name="Finy P."/>
            <person name="Geml J."/>
            <person name="Haridas S."/>
            <person name="Hughes K."/>
            <person name="Justo A."/>
            <person name="Karasinski D."/>
            <person name="Kautmanova I."/>
            <person name="Kiss B."/>
            <person name="Kocsube S."/>
            <person name="Kotiranta H."/>
            <person name="LaButti K.M."/>
            <person name="Lechner B.E."/>
            <person name="Liimatainen K."/>
            <person name="Lipzen A."/>
            <person name="Lukacs Z."/>
            <person name="Mihaltcheva S."/>
            <person name="Morgado L.N."/>
            <person name="Niskanen T."/>
            <person name="Noordeloos M.E."/>
            <person name="Ohm R.A."/>
            <person name="Ortiz-Santana B."/>
            <person name="Ovrebo C."/>
            <person name="Racz N."/>
            <person name="Riley R."/>
            <person name="Savchenko A."/>
            <person name="Shiryaev A."/>
            <person name="Soop K."/>
            <person name="Spirin V."/>
            <person name="Szebenyi C."/>
            <person name="Tomsovsky M."/>
            <person name="Tulloss R.E."/>
            <person name="Uehling J."/>
            <person name="Grigoriev I.V."/>
            <person name="Vagvolgyi C."/>
            <person name="Papp T."/>
            <person name="Martin F.M."/>
            <person name="Miettinen O."/>
            <person name="Hibbett D.S."/>
            <person name="Nagy L.G."/>
        </authorList>
    </citation>
    <scope>NUCLEOTIDE SEQUENCE [LARGE SCALE GENOMIC DNA]</scope>
    <source>
        <strain evidence="10 11">CBS 962.96</strain>
    </source>
</reference>
<feature type="transmembrane region" description="Helical" evidence="9">
    <location>
        <begin position="324"/>
        <end position="347"/>
    </location>
</feature>
<protein>
    <submittedName>
        <fullName evidence="10">OPT oligopeptide transporter</fullName>
    </submittedName>
</protein>
<organism evidence="10 11">
    <name type="scientific">Dendrothele bispora (strain CBS 962.96)</name>
    <dbReference type="NCBI Taxonomy" id="1314807"/>
    <lineage>
        <taxon>Eukaryota</taxon>
        <taxon>Fungi</taxon>
        <taxon>Dikarya</taxon>
        <taxon>Basidiomycota</taxon>
        <taxon>Agaricomycotina</taxon>
        <taxon>Agaricomycetes</taxon>
        <taxon>Agaricomycetidae</taxon>
        <taxon>Agaricales</taxon>
        <taxon>Agaricales incertae sedis</taxon>
        <taxon>Dendrothele</taxon>
    </lineage>
</organism>
<evidence type="ECO:0000256" key="5">
    <source>
        <dbReference type="ARBA" id="ARBA00022856"/>
    </source>
</evidence>
<dbReference type="Proteomes" id="UP000297245">
    <property type="component" value="Unassembled WGS sequence"/>
</dbReference>
<evidence type="ECO:0000313" key="10">
    <source>
        <dbReference type="EMBL" id="THV07791.1"/>
    </source>
</evidence>
<keyword evidence="11" id="KW-1185">Reference proteome</keyword>
<name>A0A4S8MXF9_DENBC</name>
<keyword evidence="7 9" id="KW-1133">Transmembrane helix</keyword>
<feature type="transmembrane region" description="Helical" evidence="9">
    <location>
        <begin position="72"/>
        <end position="96"/>
    </location>
</feature>
<dbReference type="AlphaFoldDB" id="A0A4S8MXF9"/>
<feature type="transmembrane region" description="Helical" evidence="9">
    <location>
        <begin position="736"/>
        <end position="755"/>
    </location>
</feature>
<dbReference type="InterPro" id="IPR004813">
    <property type="entry name" value="OPT"/>
</dbReference>
<evidence type="ECO:0000256" key="8">
    <source>
        <dbReference type="ARBA" id="ARBA00023136"/>
    </source>
</evidence>
<feature type="transmembrane region" description="Helical" evidence="9">
    <location>
        <begin position="456"/>
        <end position="475"/>
    </location>
</feature>
<keyword evidence="8 9" id="KW-0472">Membrane</keyword>
<dbReference type="EMBL" id="ML179036">
    <property type="protein sequence ID" value="THV07791.1"/>
    <property type="molecule type" value="Genomic_DNA"/>
</dbReference>
<sequence>MALSSSIFGLSDKSAIEDIPSLAKDKSESDIEIQEKASVELQDWDTDPEFVNIPKLVRDTVSFEDDPTESTITFRVIVLSTLFVCLGAFVGQLAIYRTTSAEFSVFFIILVSWPLGRLMAEYLPDYTVPLGKFSFSLNPGPFSRKEHVLIGMAGNAGASGMWATTLAANGKIYFDIDMNPFVALFFGWATAIIGFSFAAMVRGVLIYDPTFIFPLSLQQVTLYRSIQSSYGDYKTEGTEDQAKAQKRKTQRQMKVFWILCVSMFVWQWFPEYIFPMLSALAPLCWFGGRNKTANFLGSGIGGAGLLNITLDWSNITSSVITQPWFVQVILFVSFAFTTWILIPIVYFGNIWGQPTYSVMSNGIYMKNGTKYPFNELLTSDGQLNETLYAEVGVPYSGAQFIWDYFFWCASYTSAFVWMCFFAGPNIWAVIKSHFTRKSVHNDRLSNIIKKYPEVSAWEWITIFIVAVITLVVLILKGNGIYMPLFPFFVALGFGAAAALPMGLVYAISGFELKVGIFNELMYGYMIDVRGSSRHPLGQLAYRIISGNVWYDCRKVIEDQKIGHYMHVPPRAVIASQLWGSFIGLPVNYAAMRWVIATRLDYLRGIKDDPNGQWTGQELKGYNSAGIQYGLVGPSRLFEDPIYKPVLYGFLNITLISVGTFVPAIIWLLHKHWKAPKFHLWNSTILFANMAEFRGNISTGPFTQFLLGFIWNFYLYRYRYTFWRMWGYITGAALDTGFNLNLLALFATVGATSVVMPNWWGNNAVSIERCFGK</sequence>
<keyword evidence="5" id="KW-0571">Peptide transport</keyword>
<feature type="transmembrane region" description="Helical" evidence="9">
    <location>
        <begin position="255"/>
        <end position="273"/>
    </location>
</feature>
<dbReference type="OrthoDB" id="9986677at2759"/>
<dbReference type="Pfam" id="PF03169">
    <property type="entry name" value="OPT"/>
    <property type="match status" value="1"/>
</dbReference>
<evidence type="ECO:0000256" key="4">
    <source>
        <dbReference type="ARBA" id="ARBA00022692"/>
    </source>
</evidence>
<dbReference type="NCBIfam" id="TIGR00728">
    <property type="entry name" value="OPT_sfam"/>
    <property type="match status" value="1"/>
</dbReference>
<gene>
    <name evidence="10" type="ORF">K435DRAFT_833135</name>
</gene>
<dbReference type="GO" id="GO:0016020">
    <property type="term" value="C:membrane"/>
    <property type="evidence" value="ECO:0007669"/>
    <property type="project" value="UniProtKB-SubCell"/>
</dbReference>
<evidence type="ECO:0000256" key="2">
    <source>
        <dbReference type="ARBA" id="ARBA00008807"/>
    </source>
</evidence>
<feature type="transmembrane region" description="Helical" evidence="9">
    <location>
        <begin position="645"/>
        <end position="668"/>
    </location>
</feature>
<feature type="transmembrane region" description="Helical" evidence="9">
    <location>
        <begin position="181"/>
        <end position="201"/>
    </location>
</feature>
<comment type="similarity">
    <text evidence="2">Belongs to the oligopeptide OPT transporter family.</text>
</comment>
<keyword evidence="6" id="KW-0653">Protein transport</keyword>
<dbReference type="PANTHER" id="PTHR22601">
    <property type="entry name" value="ISP4 LIKE PROTEIN"/>
    <property type="match status" value="1"/>
</dbReference>
<feature type="transmembrane region" description="Helical" evidence="9">
    <location>
        <begin position="103"/>
        <end position="120"/>
    </location>
</feature>
<dbReference type="GO" id="GO:0015031">
    <property type="term" value="P:protein transport"/>
    <property type="evidence" value="ECO:0007669"/>
    <property type="project" value="UniProtKB-KW"/>
</dbReference>
<feature type="transmembrane region" description="Helical" evidence="9">
    <location>
        <begin position="293"/>
        <end position="312"/>
    </location>
</feature>
<evidence type="ECO:0000313" key="11">
    <source>
        <dbReference type="Proteomes" id="UP000297245"/>
    </source>
</evidence>
<evidence type="ECO:0000256" key="3">
    <source>
        <dbReference type="ARBA" id="ARBA00022448"/>
    </source>
</evidence>
<accession>A0A4S8MXF9</accession>
<proteinExistence type="inferred from homology"/>
<keyword evidence="4 9" id="KW-0812">Transmembrane</keyword>
<evidence type="ECO:0000256" key="7">
    <source>
        <dbReference type="ARBA" id="ARBA00022989"/>
    </source>
</evidence>